<gene>
    <name evidence="1" type="primary">ORF134118</name>
</gene>
<organism evidence="1">
    <name type="scientific">Arion vulgaris</name>
    <dbReference type="NCBI Taxonomy" id="1028688"/>
    <lineage>
        <taxon>Eukaryota</taxon>
        <taxon>Metazoa</taxon>
        <taxon>Spiralia</taxon>
        <taxon>Lophotrochozoa</taxon>
        <taxon>Mollusca</taxon>
        <taxon>Gastropoda</taxon>
        <taxon>Heterobranchia</taxon>
        <taxon>Euthyneura</taxon>
        <taxon>Panpulmonata</taxon>
        <taxon>Eupulmonata</taxon>
        <taxon>Stylommatophora</taxon>
        <taxon>Helicina</taxon>
        <taxon>Arionoidea</taxon>
        <taxon>Arionidae</taxon>
        <taxon>Arion</taxon>
    </lineage>
</organism>
<evidence type="ECO:0000313" key="1">
    <source>
        <dbReference type="EMBL" id="CEK82896.1"/>
    </source>
</evidence>
<evidence type="ECO:0008006" key="2">
    <source>
        <dbReference type="Google" id="ProtNLM"/>
    </source>
</evidence>
<dbReference type="EMBL" id="HACG01036031">
    <property type="protein sequence ID" value="CEK82896.1"/>
    <property type="molecule type" value="Transcribed_RNA"/>
</dbReference>
<name>A0A0B7ASE1_9EUPU</name>
<accession>A0A0B7ASE1</accession>
<proteinExistence type="predicted"/>
<protein>
    <recommendedName>
        <fullName evidence="2">Mos1 transposase HTH domain-containing protein</fullName>
    </recommendedName>
</protein>
<sequence>MFLQLIFKLYYGDKCVDVSTVRCWVKRFKDGEVGKSDFNDKPQSGRPVTASDQFHQDILEERICNMLFLKVFLKKEPPVWCRGPQWKQRIVPTQPTRHVVRGN</sequence>
<dbReference type="AlphaFoldDB" id="A0A0B7ASE1"/>
<reference evidence="1" key="1">
    <citation type="submission" date="2014-12" db="EMBL/GenBank/DDBJ databases">
        <title>Insight into the proteome of Arion vulgaris.</title>
        <authorList>
            <person name="Aradska J."/>
            <person name="Bulat T."/>
            <person name="Smidak R."/>
            <person name="Sarate P."/>
            <person name="Gangsoo J."/>
            <person name="Sialana F."/>
            <person name="Bilban M."/>
            <person name="Lubec G."/>
        </authorList>
    </citation>
    <scope>NUCLEOTIDE SEQUENCE</scope>
    <source>
        <tissue evidence="1">Skin</tissue>
    </source>
</reference>